<dbReference type="InterPro" id="IPR054364">
    <property type="entry name" value="Ca3427-like_PBP2"/>
</dbReference>
<reference evidence="5" key="1">
    <citation type="submission" date="2022-10" db="EMBL/GenBank/DDBJ databases">
        <authorList>
            <person name="Chen Y."/>
            <person name="Dougan E. K."/>
            <person name="Chan C."/>
            <person name="Rhodes N."/>
            <person name="Thang M."/>
        </authorList>
    </citation>
    <scope>NUCLEOTIDE SEQUENCE</scope>
</reference>
<evidence type="ECO:0000313" key="5">
    <source>
        <dbReference type="EMBL" id="CAI4011508.1"/>
    </source>
</evidence>
<evidence type="ECO:0000259" key="4">
    <source>
        <dbReference type="Pfam" id="PF22384"/>
    </source>
</evidence>
<proteinExistence type="inferred from homology"/>
<dbReference type="SUPFAM" id="SSF53850">
    <property type="entry name" value="Periplasmic binding protein-like II"/>
    <property type="match status" value="1"/>
</dbReference>
<keyword evidence="7" id="KW-1185">Reference proteome</keyword>
<dbReference type="Pfam" id="PF22384">
    <property type="entry name" value="PBP2_Ca3427_like"/>
    <property type="match status" value="1"/>
</dbReference>
<comment type="subcellular location">
    <subcellularLocation>
        <location evidence="1">Periplasm</location>
    </subcellularLocation>
</comment>
<dbReference type="Gene3D" id="3.40.190.10">
    <property type="entry name" value="Periplasmic binding protein-like II"/>
    <property type="match status" value="2"/>
</dbReference>
<evidence type="ECO:0000256" key="1">
    <source>
        <dbReference type="ARBA" id="ARBA00004418"/>
    </source>
</evidence>
<reference evidence="6 7" key="2">
    <citation type="submission" date="2024-05" db="EMBL/GenBank/DDBJ databases">
        <authorList>
            <person name="Chen Y."/>
            <person name="Shah S."/>
            <person name="Dougan E. K."/>
            <person name="Thang M."/>
            <person name="Chan C."/>
        </authorList>
    </citation>
    <scope>NUCLEOTIDE SEQUENCE [LARGE SCALE GENOMIC DNA]</scope>
</reference>
<comment type="similarity">
    <text evidence="2">Belongs to the bacterial solute-binding protein SsuA/TauA family.</text>
</comment>
<name>A0A9P1DMS4_9DINO</name>
<keyword evidence="3" id="KW-0732">Signal</keyword>
<evidence type="ECO:0000313" key="6">
    <source>
        <dbReference type="EMBL" id="CAL4798820.1"/>
    </source>
</evidence>
<feature type="domain" description="Ca3427-like PBP 2" evidence="4">
    <location>
        <begin position="126"/>
        <end position="201"/>
    </location>
</feature>
<protein>
    <submittedName>
        <fullName evidence="6">SsuA/THI5-like domain-containing protein</fullName>
    </submittedName>
</protein>
<dbReference type="Proteomes" id="UP001152797">
    <property type="component" value="Unassembled WGS sequence"/>
</dbReference>
<evidence type="ECO:0000313" key="7">
    <source>
        <dbReference type="Proteomes" id="UP001152797"/>
    </source>
</evidence>
<evidence type="ECO:0000256" key="3">
    <source>
        <dbReference type="ARBA" id="ARBA00022729"/>
    </source>
</evidence>
<sequence>MAALAARLSTRWTYGGALRGLSTLRIAGVPEHFNAPFHLAKSRGLYEAKGIDMQWDMTPQGTGAMGQKLDADEVDVAVMLSEGAVARIAQGSKTKVVGTYVKSPLRWGIHVKKGSPIRHPAELKGRVFGVSRMLSGSHLMAHVFADQQGWAPTTDAPLKIVGTLDGAREAMGKGEIDAWLWEKFTTKHLVDNGEWDIIGEVPTPWPCFLFVASETALASKGEQIQKNG</sequence>
<dbReference type="PANTHER" id="PTHR30024:SF47">
    <property type="entry name" value="TAURINE-BINDING PERIPLASMIC PROTEIN"/>
    <property type="match status" value="1"/>
</dbReference>
<accession>A0A9P1DMS4</accession>
<gene>
    <name evidence="5" type="ORF">C1SCF055_LOCUS36665</name>
</gene>
<dbReference type="PANTHER" id="PTHR30024">
    <property type="entry name" value="ALIPHATIC SULFONATES-BINDING PROTEIN-RELATED"/>
    <property type="match status" value="1"/>
</dbReference>
<organism evidence="5">
    <name type="scientific">Cladocopium goreaui</name>
    <dbReference type="NCBI Taxonomy" id="2562237"/>
    <lineage>
        <taxon>Eukaryota</taxon>
        <taxon>Sar</taxon>
        <taxon>Alveolata</taxon>
        <taxon>Dinophyceae</taxon>
        <taxon>Suessiales</taxon>
        <taxon>Symbiodiniaceae</taxon>
        <taxon>Cladocopium</taxon>
    </lineage>
</organism>
<dbReference type="EMBL" id="CAMXCT010005124">
    <property type="protein sequence ID" value="CAI4011508.1"/>
    <property type="molecule type" value="Genomic_DNA"/>
</dbReference>
<dbReference type="AlphaFoldDB" id="A0A9P1DMS4"/>
<comment type="caution">
    <text evidence="5">The sequence shown here is derived from an EMBL/GenBank/DDBJ whole genome shotgun (WGS) entry which is preliminary data.</text>
</comment>
<dbReference type="EMBL" id="CAMXCT020005124">
    <property type="protein sequence ID" value="CAL1164883.1"/>
    <property type="molecule type" value="Genomic_DNA"/>
</dbReference>
<evidence type="ECO:0000256" key="2">
    <source>
        <dbReference type="ARBA" id="ARBA00010742"/>
    </source>
</evidence>
<dbReference type="EMBL" id="CAMXCT030005124">
    <property type="protein sequence ID" value="CAL4798820.1"/>
    <property type="molecule type" value="Genomic_DNA"/>
</dbReference>
<dbReference type="OrthoDB" id="1363at2759"/>